<organism evidence="2 3">
    <name type="scientific">Actinoalloteichus hymeniacidonis</name>
    <dbReference type="NCBI Taxonomy" id="340345"/>
    <lineage>
        <taxon>Bacteria</taxon>
        <taxon>Bacillati</taxon>
        <taxon>Actinomycetota</taxon>
        <taxon>Actinomycetes</taxon>
        <taxon>Pseudonocardiales</taxon>
        <taxon>Pseudonocardiaceae</taxon>
        <taxon>Actinoalloteichus</taxon>
    </lineage>
</organism>
<accession>A0AAC9HQK6</accession>
<dbReference type="InterPro" id="IPR024775">
    <property type="entry name" value="DinB-like"/>
</dbReference>
<dbReference type="AlphaFoldDB" id="A0AAC9HQK6"/>
<sequence length="170" mass="18601">MLIDAFDRIRELVAQNATGLSPEVLSARLDGGSNSISWLLWHLTRIQDDHVSELAGSEQIWTAEGWFDRFGLPFDAADTGFGHTAREVGVVCVDSADLLTGYHDAVHAMTVEYLSSVTDSDFDRIVDESWDPPVSLASRLVSVVGDDLQHAGQAAFLRGVWERDPARASS</sequence>
<evidence type="ECO:0000313" key="3">
    <source>
        <dbReference type="Proteomes" id="UP000095210"/>
    </source>
</evidence>
<dbReference type="Pfam" id="PF12867">
    <property type="entry name" value="DinB_2"/>
    <property type="match status" value="1"/>
</dbReference>
<evidence type="ECO:0000259" key="1">
    <source>
        <dbReference type="Pfam" id="PF12867"/>
    </source>
</evidence>
<evidence type="ECO:0000313" key="2">
    <source>
        <dbReference type="EMBL" id="AOS63518.1"/>
    </source>
</evidence>
<dbReference type="Gene3D" id="1.20.120.450">
    <property type="entry name" value="dinb family like domain"/>
    <property type="match status" value="1"/>
</dbReference>
<name>A0AAC9HQK6_9PSEU</name>
<protein>
    <submittedName>
        <fullName evidence="2">DUF664 family protein</fullName>
    </submittedName>
</protein>
<dbReference type="KEGG" id="ahm:TL08_13520"/>
<dbReference type="EMBL" id="CP014859">
    <property type="protein sequence ID" value="AOS63518.1"/>
    <property type="molecule type" value="Genomic_DNA"/>
</dbReference>
<reference evidence="3" key="1">
    <citation type="submission" date="2016-03" db="EMBL/GenBank/DDBJ databases">
        <title>Complete genome sequence of the type strain Actinoalloteichus hymeniacidonis DSM 45092.</title>
        <authorList>
            <person name="Schaffert L."/>
            <person name="Albersmeier A."/>
            <person name="Winkler A."/>
            <person name="Kalinowski J."/>
            <person name="Zotchev S."/>
            <person name="Ruckert C."/>
        </authorList>
    </citation>
    <scope>NUCLEOTIDE SEQUENCE [LARGE SCALE GENOMIC DNA]</scope>
    <source>
        <strain evidence="3">HPA177(T) (DSM 45092(T))</strain>
    </source>
</reference>
<proteinExistence type="predicted"/>
<dbReference type="SUPFAM" id="SSF109854">
    <property type="entry name" value="DinB/YfiT-like putative metalloenzymes"/>
    <property type="match status" value="1"/>
</dbReference>
<dbReference type="InterPro" id="IPR034660">
    <property type="entry name" value="DinB/YfiT-like"/>
</dbReference>
<dbReference type="Proteomes" id="UP000095210">
    <property type="component" value="Chromosome"/>
</dbReference>
<feature type="domain" description="DinB-like" evidence="1">
    <location>
        <begin position="5"/>
        <end position="154"/>
    </location>
</feature>
<gene>
    <name evidence="2" type="ORF">TL08_13520</name>
</gene>
<dbReference type="NCBIfam" id="NF047843">
    <property type="entry name" value="MST_Rv0443"/>
    <property type="match status" value="1"/>
</dbReference>
<keyword evidence="3" id="KW-1185">Reference proteome</keyword>